<dbReference type="Pfam" id="PF07254">
    <property type="entry name" value="Cpta_toxin"/>
    <property type="match status" value="1"/>
</dbReference>
<evidence type="ECO:0000313" key="2">
    <source>
        <dbReference type="EMBL" id="MFC0250385.1"/>
    </source>
</evidence>
<dbReference type="RefSeq" id="WP_379677136.1">
    <property type="nucleotide sequence ID" value="NZ_JBHLWP010000001.1"/>
</dbReference>
<keyword evidence="1" id="KW-0812">Transmembrane</keyword>
<keyword evidence="3" id="KW-1185">Reference proteome</keyword>
<name>A0ABV6FBD5_9BURK</name>
<organism evidence="2 3">
    <name type="scientific">Massilia consociata</name>
    <dbReference type="NCBI Taxonomy" id="760117"/>
    <lineage>
        <taxon>Bacteria</taxon>
        <taxon>Pseudomonadati</taxon>
        <taxon>Pseudomonadota</taxon>
        <taxon>Betaproteobacteria</taxon>
        <taxon>Burkholderiales</taxon>
        <taxon>Oxalobacteraceae</taxon>
        <taxon>Telluria group</taxon>
        <taxon>Massilia</taxon>
    </lineage>
</organism>
<comment type="caution">
    <text evidence="2">The sequence shown here is derived from an EMBL/GenBank/DDBJ whole genome shotgun (WGS) entry which is preliminary data.</text>
</comment>
<dbReference type="EMBL" id="JBHLWP010000001">
    <property type="protein sequence ID" value="MFC0250385.1"/>
    <property type="molecule type" value="Genomic_DNA"/>
</dbReference>
<evidence type="ECO:0000313" key="3">
    <source>
        <dbReference type="Proteomes" id="UP001589773"/>
    </source>
</evidence>
<dbReference type="Proteomes" id="UP001589773">
    <property type="component" value="Unassembled WGS sequence"/>
</dbReference>
<accession>A0ABV6FBD5</accession>
<protein>
    <submittedName>
        <fullName evidence="2">Protein YgfX</fullName>
    </submittedName>
</protein>
<sequence>MSIAMTVVIAPSGRLRMLAVGFGASLLAASAVAGLLPSLRFIAGPTVALALLFAGVCVLHAALRPATQHRIDISGVGELRLTVQQGVRQEAAGAVPVTLLPGSTLWPRLMLLRLGTADGRCHPVAVLPDSVEQAAFRALAVALGALAGHVAVSPTEHKIL</sequence>
<keyword evidence="1" id="KW-0472">Membrane</keyword>
<gene>
    <name evidence="2" type="ORF">ACFFJK_00625</name>
</gene>
<dbReference type="InterPro" id="IPR009883">
    <property type="entry name" value="YgfX"/>
</dbReference>
<keyword evidence="1" id="KW-1133">Transmembrane helix</keyword>
<evidence type="ECO:0000256" key="1">
    <source>
        <dbReference type="SAM" id="Phobius"/>
    </source>
</evidence>
<feature type="transmembrane region" description="Helical" evidence="1">
    <location>
        <begin position="43"/>
        <end position="63"/>
    </location>
</feature>
<reference evidence="2 3" key="1">
    <citation type="submission" date="2024-09" db="EMBL/GenBank/DDBJ databases">
        <authorList>
            <person name="Sun Q."/>
            <person name="Mori K."/>
        </authorList>
    </citation>
    <scope>NUCLEOTIDE SEQUENCE [LARGE SCALE GENOMIC DNA]</scope>
    <source>
        <strain evidence="2 3">CCM 7792</strain>
    </source>
</reference>
<proteinExistence type="predicted"/>